<comment type="caution">
    <text evidence="11">The sequence shown here is derived from an EMBL/GenBank/DDBJ whole genome shotgun (WGS) entry which is preliminary data.</text>
</comment>
<dbReference type="Pfam" id="PF00443">
    <property type="entry name" value="UCH"/>
    <property type="match status" value="1"/>
</dbReference>
<evidence type="ECO:0000313" key="11">
    <source>
        <dbReference type="EMBL" id="KAF2880518.1"/>
    </source>
</evidence>
<sequence>MPASTLDPVNAALRTALSKNSCNNNTLDSQLAGSTKKALLSNIEFEAAGSYQSSVLDQLKSKYIVLKSSEPPEQSKKQNKSENMGADEGLSVAKCELYPLKAVQLGWNNADWSVGAGMVNMGNTCYLNSTLQALFHVPALVNWLISEKQHMAECEDSGGTLCIICAMRKTLQDSQQRNINSIRPYLIYNKLRVLCRNLLPGRQEDAHEFLRYLVEAMEKAYLHRFKNHSQFDSRTKETTPLNQILGGYLRSAVRCLECGNVSTTFQHFQDLLLDIRKAQTLDEALDLYFSKEKLDDDSYHCEICRKKVTAWKQFSLERAPMVLCIQLKRFSISNNKITKHIQFRQRLDLTKYVRRRPTNPLVYRLVALVTHMGPTVNCGHYTAIAQAPSGSYYQFDDSIVKPISHQAVFGTMAYIMLYELEHPYAQTNGKMKIPSTISSVTQLDVQETQTSTNQVNGDLKVYGPALPPTLKFQKLSNNTQNGSFTTMNGDHALETFPLNDTNAESTVKEKHVQKENKPLPSSTLTSTNVIKLSSDTTMNGEIKSPLAVKVQNTCSNSSPNKLPLPSPKSFSSTSVSNVINDNTHHNSQHEETTNNVQTTATKLVPYDMDDSSNCSEESHNNSGTESNSRIPTKAAVGDWKVSSSIDNKPEPSSQGNTWDKKKLNTVNELLRMSHSGYAAPVSSWNGTRSQLDKEVNNERREERKRALTDNSDQGRIKHVKLNSSSSTSSNGSHNNVTSNYNPIQEYHNSKNWNNTNNGQQQQRYRSFYTLGKRHRNDRHNYHHNKNNYHKNNHRFRH</sequence>
<reference evidence="11" key="1">
    <citation type="submission" date="2019-08" db="EMBL/GenBank/DDBJ databases">
        <title>The genome of the North American firefly Photinus pyralis.</title>
        <authorList>
            <consortium name="Photinus pyralis genome working group"/>
            <person name="Fallon T.R."/>
            <person name="Sander Lower S.E."/>
            <person name="Weng J.-K."/>
        </authorList>
    </citation>
    <scope>NUCLEOTIDE SEQUENCE</scope>
    <source>
        <strain evidence="11">TRF0915ILg1</strain>
        <tissue evidence="11">Whole body</tissue>
    </source>
</reference>
<evidence type="ECO:0000256" key="2">
    <source>
        <dbReference type="ARBA" id="ARBA00004604"/>
    </source>
</evidence>
<dbReference type="PROSITE" id="PS50235">
    <property type="entry name" value="USP_3"/>
    <property type="match status" value="1"/>
</dbReference>
<feature type="compositionally biased region" description="Basic and acidic residues" evidence="9">
    <location>
        <begin position="582"/>
        <end position="592"/>
    </location>
</feature>
<gene>
    <name evidence="11" type="ORF">ILUMI_25655</name>
</gene>
<feature type="region of interest" description="Disordered" evidence="9">
    <location>
        <begin position="505"/>
        <end position="525"/>
    </location>
</feature>
<name>A0A8K0C9J2_IGNLU</name>
<dbReference type="EC" id="3.4.19.12" evidence="8"/>
<feature type="region of interest" description="Disordered" evidence="9">
    <location>
        <begin position="678"/>
        <end position="759"/>
    </location>
</feature>
<dbReference type="InterPro" id="IPR028889">
    <property type="entry name" value="USP"/>
</dbReference>
<dbReference type="InterPro" id="IPR001394">
    <property type="entry name" value="Peptidase_C19_UCH"/>
</dbReference>
<comment type="catalytic activity">
    <reaction evidence="1 8">
        <text>Thiol-dependent hydrolysis of ester, thioester, amide, peptide and isopeptide bonds formed by the C-terminal Gly of ubiquitin (a 76-residue protein attached to proteins as an intracellular targeting signal).</text>
        <dbReference type="EC" id="3.4.19.12"/>
    </reaction>
</comment>
<dbReference type="Gene3D" id="3.90.70.10">
    <property type="entry name" value="Cysteine proteinases"/>
    <property type="match status" value="1"/>
</dbReference>
<dbReference type="GO" id="GO:0005829">
    <property type="term" value="C:cytosol"/>
    <property type="evidence" value="ECO:0007669"/>
    <property type="project" value="TreeGrafter"/>
</dbReference>
<feature type="compositionally biased region" description="Low complexity" evidence="9">
    <location>
        <begin position="722"/>
        <end position="739"/>
    </location>
</feature>
<dbReference type="GO" id="GO:0005730">
    <property type="term" value="C:nucleolus"/>
    <property type="evidence" value="ECO:0007669"/>
    <property type="project" value="UniProtKB-SubCell"/>
</dbReference>
<evidence type="ECO:0000256" key="9">
    <source>
        <dbReference type="SAM" id="MobiDB-lite"/>
    </source>
</evidence>
<evidence type="ECO:0000256" key="7">
    <source>
        <dbReference type="ARBA" id="ARBA00022807"/>
    </source>
</evidence>
<feature type="compositionally biased region" description="Basic and acidic residues" evidence="9">
    <location>
        <begin position="506"/>
        <end position="517"/>
    </location>
</feature>
<dbReference type="GO" id="GO:0016579">
    <property type="term" value="P:protein deubiquitination"/>
    <property type="evidence" value="ECO:0007669"/>
    <property type="project" value="InterPro"/>
</dbReference>
<protein>
    <recommendedName>
        <fullName evidence="8">Ubiquitin carboxyl-terminal hydrolase</fullName>
        <ecNumber evidence="8">3.4.19.12</ecNumber>
    </recommendedName>
</protein>
<organism evidence="11 12">
    <name type="scientific">Ignelater luminosus</name>
    <name type="common">Cucubano</name>
    <name type="synonym">Pyrophorus luminosus</name>
    <dbReference type="NCBI Taxonomy" id="2038154"/>
    <lineage>
        <taxon>Eukaryota</taxon>
        <taxon>Metazoa</taxon>
        <taxon>Ecdysozoa</taxon>
        <taxon>Arthropoda</taxon>
        <taxon>Hexapoda</taxon>
        <taxon>Insecta</taxon>
        <taxon>Pterygota</taxon>
        <taxon>Neoptera</taxon>
        <taxon>Endopterygota</taxon>
        <taxon>Coleoptera</taxon>
        <taxon>Polyphaga</taxon>
        <taxon>Elateriformia</taxon>
        <taxon>Elateroidea</taxon>
        <taxon>Elateridae</taxon>
        <taxon>Agrypninae</taxon>
        <taxon>Pyrophorini</taxon>
        <taxon>Ignelater</taxon>
    </lineage>
</organism>
<feature type="compositionally biased region" description="Low complexity" evidence="9">
    <location>
        <begin position="555"/>
        <end position="580"/>
    </location>
</feature>
<dbReference type="PANTHER" id="PTHR24006:SF758">
    <property type="entry name" value="UBIQUITIN CARBOXYL-TERMINAL HYDROLASE 36"/>
    <property type="match status" value="1"/>
</dbReference>
<dbReference type="SUPFAM" id="SSF54001">
    <property type="entry name" value="Cysteine proteinases"/>
    <property type="match status" value="1"/>
</dbReference>
<feature type="compositionally biased region" description="Polar residues" evidence="9">
    <location>
        <begin position="641"/>
        <end position="657"/>
    </location>
</feature>
<comment type="subcellular location">
    <subcellularLocation>
        <location evidence="2">Nucleus</location>
        <location evidence="2">Nucleolus</location>
    </subcellularLocation>
</comment>
<evidence type="ECO:0000256" key="3">
    <source>
        <dbReference type="ARBA" id="ARBA00009085"/>
    </source>
</evidence>
<proteinExistence type="inferred from homology"/>
<feature type="compositionally biased region" description="Basic and acidic residues" evidence="9">
    <location>
        <begin position="690"/>
        <end position="715"/>
    </location>
</feature>
<dbReference type="AlphaFoldDB" id="A0A8K0C9J2"/>
<dbReference type="InterPro" id="IPR018200">
    <property type="entry name" value="USP_CS"/>
</dbReference>
<feature type="domain" description="USP" evidence="10">
    <location>
        <begin position="116"/>
        <end position="421"/>
    </location>
</feature>
<dbReference type="InterPro" id="IPR050164">
    <property type="entry name" value="Peptidase_C19"/>
</dbReference>
<feature type="region of interest" description="Disordered" evidence="9">
    <location>
        <begin position="776"/>
        <end position="797"/>
    </location>
</feature>
<dbReference type="InterPro" id="IPR038765">
    <property type="entry name" value="Papain-like_cys_pep_sf"/>
</dbReference>
<evidence type="ECO:0000313" key="12">
    <source>
        <dbReference type="Proteomes" id="UP000801492"/>
    </source>
</evidence>
<evidence type="ECO:0000256" key="1">
    <source>
        <dbReference type="ARBA" id="ARBA00000707"/>
    </source>
</evidence>
<keyword evidence="7 8" id="KW-0788">Thiol protease</keyword>
<dbReference type="FunFam" id="3.90.70.10:FF:000119">
    <property type="entry name" value="Ubiquitin specific peptidase 36"/>
    <property type="match status" value="1"/>
</dbReference>
<comment type="similarity">
    <text evidence="3 8">Belongs to the peptidase C19 family.</text>
</comment>
<dbReference type="PANTHER" id="PTHR24006">
    <property type="entry name" value="UBIQUITIN CARBOXYL-TERMINAL HYDROLASE"/>
    <property type="match status" value="1"/>
</dbReference>
<dbReference type="OrthoDB" id="420187at2759"/>
<dbReference type="GO" id="GO:0006508">
    <property type="term" value="P:proteolysis"/>
    <property type="evidence" value="ECO:0007669"/>
    <property type="project" value="UniProtKB-KW"/>
</dbReference>
<evidence type="ECO:0000259" key="10">
    <source>
        <dbReference type="PROSITE" id="PS50235"/>
    </source>
</evidence>
<evidence type="ECO:0000256" key="8">
    <source>
        <dbReference type="RuleBase" id="RU366025"/>
    </source>
</evidence>
<keyword evidence="5 8" id="KW-0833">Ubl conjugation pathway</keyword>
<dbReference type="EMBL" id="VTPC01090961">
    <property type="protein sequence ID" value="KAF2880518.1"/>
    <property type="molecule type" value="Genomic_DNA"/>
</dbReference>
<dbReference type="GO" id="GO:0004843">
    <property type="term" value="F:cysteine-type deubiquitinase activity"/>
    <property type="evidence" value="ECO:0007669"/>
    <property type="project" value="UniProtKB-UniRule"/>
</dbReference>
<dbReference type="Proteomes" id="UP000801492">
    <property type="component" value="Unassembled WGS sequence"/>
</dbReference>
<evidence type="ECO:0000256" key="4">
    <source>
        <dbReference type="ARBA" id="ARBA00022670"/>
    </source>
</evidence>
<keyword evidence="4 8" id="KW-0645">Protease</keyword>
<dbReference type="PROSITE" id="PS00972">
    <property type="entry name" value="USP_1"/>
    <property type="match status" value="1"/>
</dbReference>
<keyword evidence="12" id="KW-1185">Reference proteome</keyword>
<keyword evidence="6 8" id="KW-0378">Hydrolase</keyword>
<dbReference type="GO" id="GO:0042981">
    <property type="term" value="P:regulation of apoptotic process"/>
    <property type="evidence" value="ECO:0007669"/>
    <property type="project" value="TreeGrafter"/>
</dbReference>
<feature type="compositionally biased region" description="Low complexity" evidence="9">
    <location>
        <begin position="749"/>
        <end position="759"/>
    </location>
</feature>
<accession>A0A8K0C9J2</accession>
<dbReference type="PROSITE" id="PS00973">
    <property type="entry name" value="USP_2"/>
    <property type="match status" value="1"/>
</dbReference>
<evidence type="ECO:0000256" key="5">
    <source>
        <dbReference type="ARBA" id="ARBA00022786"/>
    </source>
</evidence>
<feature type="region of interest" description="Disordered" evidence="9">
    <location>
        <begin position="552"/>
        <end position="661"/>
    </location>
</feature>
<evidence type="ECO:0000256" key="6">
    <source>
        <dbReference type="ARBA" id="ARBA00022801"/>
    </source>
</evidence>